<dbReference type="InterPro" id="IPR013087">
    <property type="entry name" value="Znf_C2H2_type"/>
</dbReference>
<reference evidence="3 4" key="1">
    <citation type="submission" date="2015-02" db="EMBL/GenBank/DDBJ databases">
        <title>Draft Genome Sequences of Two Closely-Related Aflatoxigenic Aspergillus Species Obtained from the Cote d'Ivoire.</title>
        <authorList>
            <person name="Moore G.G."/>
            <person name="Beltz S.B."/>
            <person name="Mack B.M."/>
        </authorList>
    </citation>
    <scope>NUCLEOTIDE SEQUENCE [LARGE SCALE GENOMIC DNA]</scope>
    <source>
        <strain evidence="3 4">SRRC1432</strain>
    </source>
</reference>
<keyword evidence="1" id="KW-0862">Zinc</keyword>
<keyword evidence="1" id="KW-0863">Zinc-finger</keyword>
<evidence type="ECO:0000313" key="4">
    <source>
        <dbReference type="Proteomes" id="UP000034947"/>
    </source>
</evidence>
<dbReference type="GO" id="GO:0008270">
    <property type="term" value="F:zinc ion binding"/>
    <property type="evidence" value="ECO:0007669"/>
    <property type="project" value="UniProtKB-KW"/>
</dbReference>
<organism evidence="3 4">
    <name type="scientific">Aspergillus ochraceoroseus</name>
    <dbReference type="NCBI Taxonomy" id="138278"/>
    <lineage>
        <taxon>Eukaryota</taxon>
        <taxon>Fungi</taxon>
        <taxon>Dikarya</taxon>
        <taxon>Ascomycota</taxon>
        <taxon>Pezizomycotina</taxon>
        <taxon>Eurotiomycetes</taxon>
        <taxon>Eurotiomycetidae</taxon>
        <taxon>Eurotiales</taxon>
        <taxon>Aspergillaceae</taxon>
        <taxon>Aspergillus</taxon>
        <taxon>Aspergillus subgen. Nidulantes</taxon>
    </lineage>
</organism>
<evidence type="ECO:0000259" key="2">
    <source>
        <dbReference type="PROSITE" id="PS50157"/>
    </source>
</evidence>
<proteinExistence type="predicted"/>
<sequence length="363" mass="40856">MASLQMQNRTLLRIIENSKIRFLCPQCLKGFPRSDALYEHFRRTSDKIHDGLDMGRTNFGRFFSCYQVALRASILPAQLPFGAKCFEYRFIVEHYGEGDENRQSKDDTHEGLGMRRTDFKRFISSYQAALGASIPAAELPLDNKCFELEYVLEHRGQDSEKPHDTIAPGIDASASPASSYLYGHGSALRRPNSYVALPHCDREPRGHKYEPTTEKVLPSMEPAFFRWARPLGEVEVKIRALLPQLENWLNGTFLSTMPGESHSDNPGILLPTVDIDIPLAPIRDILYEGFGIYTLLRTYKETFTPLNFCSALYTVLYVNEPALIGHRKVTLGQSVWVSHQSALSAGLIVLVCKAPDTVDDPTV</sequence>
<keyword evidence="4" id="KW-1185">Reference proteome</keyword>
<feature type="domain" description="C2H2-type" evidence="2">
    <location>
        <begin position="22"/>
        <end position="54"/>
    </location>
</feature>
<dbReference type="EMBL" id="JYKN01000744">
    <property type="protein sequence ID" value="KKK23233.1"/>
    <property type="molecule type" value="Genomic_DNA"/>
</dbReference>
<dbReference type="OrthoDB" id="4258395at2759"/>
<name>A0A0F8UUT4_9EURO</name>
<protein>
    <recommendedName>
        <fullName evidence="2">C2H2-type domain-containing protein</fullName>
    </recommendedName>
</protein>
<accession>A0A0F8UUT4</accession>
<dbReference type="AlphaFoldDB" id="A0A0F8UUT4"/>
<dbReference type="VEuPathDB" id="FungiDB:P175DRAFT_0432224"/>
<dbReference type="PROSITE" id="PS50157">
    <property type="entry name" value="ZINC_FINGER_C2H2_2"/>
    <property type="match status" value="1"/>
</dbReference>
<comment type="caution">
    <text evidence="3">The sequence shown here is derived from an EMBL/GenBank/DDBJ whole genome shotgun (WGS) entry which is preliminary data.</text>
</comment>
<evidence type="ECO:0000256" key="1">
    <source>
        <dbReference type="PROSITE-ProRule" id="PRU00042"/>
    </source>
</evidence>
<dbReference type="Proteomes" id="UP000034947">
    <property type="component" value="Unassembled WGS sequence"/>
</dbReference>
<gene>
    <name evidence="3" type="ORF">AOCH_004409</name>
</gene>
<evidence type="ECO:0000313" key="3">
    <source>
        <dbReference type="EMBL" id="KKK23233.1"/>
    </source>
</evidence>
<keyword evidence="1" id="KW-0479">Metal-binding</keyword>
<dbReference type="VEuPathDB" id="FungiDB:P175DRAFT_0431555"/>